<dbReference type="Gene3D" id="3.40.50.2000">
    <property type="entry name" value="Glycogen Phosphorylase B"/>
    <property type="match status" value="1"/>
</dbReference>
<dbReference type="GeneID" id="303194189"/>
<dbReference type="Proteomes" id="UP000530186">
    <property type="component" value="Unassembled WGS sequence"/>
</dbReference>
<protein>
    <recommendedName>
        <fullName evidence="1">Glucosyltransferase 3-like C-terminal domain-containing protein</fullName>
    </recommendedName>
</protein>
<proteinExistence type="predicted"/>
<dbReference type="InterPro" id="IPR058592">
    <property type="entry name" value="Gtf3_C"/>
</dbReference>
<evidence type="ECO:0000313" key="3">
    <source>
        <dbReference type="Proteomes" id="UP000530186"/>
    </source>
</evidence>
<gene>
    <name evidence="2" type="ORF">HZR21_01540</name>
</gene>
<dbReference type="AlphaFoldDB" id="A0A7V8SJC6"/>
<organism evidence="2 3">
    <name type="scientific">Pseudolactococcus laudensis</name>
    <dbReference type="NCBI Taxonomy" id="1494461"/>
    <lineage>
        <taxon>Bacteria</taxon>
        <taxon>Bacillati</taxon>
        <taxon>Bacillota</taxon>
        <taxon>Bacilli</taxon>
        <taxon>Lactobacillales</taxon>
        <taxon>Streptococcaceae</taxon>
        <taxon>Pseudolactococcus</taxon>
    </lineage>
</organism>
<sequence length="207" mass="23873">MADKLKELGNTSMMIQRGPFDYLMSDTEAQLTNHLQKKLTFVGSFDKSPFISTWNYQTELSVFGSLYYGNSKETFPISPKVEFLGIDNFLQRIPRDRFGIFWDEGFNYQVYSRYTSPHKVALYLSLGIPLIVWEESATAVLVNKYGLGFTITSLDEIDTLLQNTSDEALVELKKRVNEFSYFIREGSFTRRAIRELEQGLFNGFWAG</sequence>
<reference evidence="2 3" key="1">
    <citation type="submission" date="2020-07" db="EMBL/GenBank/DDBJ databases">
        <authorList>
            <person name="Hilgarth M."/>
            <person name="Werum V."/>
            <person name="Vogel R.F."/>
        </authorList>
    </citation>
    <scope>NUCLEOTIDE SEQUENCE [LARGE SCALE GENOMIC DNA]</scope>
    <source>
        <strain evidence="2 3">DSM 28961</strain>
    </source>
</reference>
<dbReference type="EMBL" id="JACBNY010000001">
    <property type="protein sequence ID" value="MBA0015840.1"/>
    <property type="molecule type" value="Genomic_DNA"/>
</dbReference>
<feature type="domain" description="Glucosyltransferase 3-like C-terminal" evidence="1">
    <location>
        <begin position="39"/>
        <end position="195"/>
    </location>
</feature>
<comment type="caution">
    <text evidence="2">The sequence shown here is derived from an EMBL/GenBank/DDBJ whole genome shotgun (WGS) entry which is preliminary data.</text>
</comment>
<name>A0A7V8SJC6_9LACT</name>
<accession>A0A7V8SJC6</accession>
<evidence type="ECO:0000313" key="2">
    <source>
        <dbReference type="EMBL" id="MBA0015840.1"/>
    </source>
</evidence>
<evidence type="ECO:0000259" key="1">
    <source>
        <dbReference type="Pfam" id="PF26337"/>
    </source>
</evidence>
<dbReference type="RefSeq" id="WP_180745793.1">
    <property type="nucleotide sequence ID" value="NZ_CBCRWQ010000005.1"/>
</dbReference>
<keyword evidence="3" id="KW-1185">Reference proteome</keyword>
<dbReference type="Pfam" id="PF26337">
    <property type="entry name" value="Gtf3_C"/>
    <property type="match status" value="1"/>
</dbReference>